<reference evidence="1" key="1">
    <citation type="submission" date="2022-03" db="EMBL/GenBank/DDBJ databases">
        <authorList>
            <person name="Lindestad O."/>
        </authorList>
    </citation>
    <scope>NUCLEOTIDE SEQUENCE</scope>
</reference>
<dbReference type="AlphaFoldDB" id="A0A8S4QLL1"/>
<accession>A0A8S4QLL1</accession>
<dbReference type="Proteomes" id="UP000838756">
    <property type="component" value="Unassembled WGS sequence"/>
</dbReference>
<evidence type="ECO:0000313" key="1">
    <source>
        <dbReference type="EMBL" id="CAH2210957.1"/>
    </source>
</evidence>
<gene>
    <name evidence="1" type="primary">jg21830</name>
    <name evidence="1" type="ORF">PAEG_LOCUS2806</name>
</gene>
<keyword evidence="2" id="KW-1185">Reference proteome</keyword>
<evidence type="ECO:0000313" key="2">
    <source>
        <dbReference type="Proteomes" id="UP000838756"/>
    </source>
</evidence>
<name>A0A8S4QLL1_9NEOP</name>
<sequence length="78" mass="8769">MDRHKKSIKGRKKVKRVSVVEQGGGPGVGALFGKNQVLQWTLEGQNDDIDAFSEYISHMICRQKNACHLVLPKWSTFA</sequence>
<organism evidence="1 2">
    <name type="scientific">Pararge aegeria aegeria</name>
    <dbReference type="NCBI Taxonomy" id="348720"/>
    <lineage>
        <taxon>Eukaryota</taxon>
        <taxon>Metazoa</taxon>
        <taxon>Ecdysozoa</taxon>
        <taxon>Arthropoda</taxon>
        <taxon>Hexapoda</taxon>
        <taxon>Insecta</taxon>
        <taxon>Pterygota</taxon>
        <taxon>Neoptera</taxon>
        <taxon>Endopterygota</taxon>
        <taxon>Lepidoptera</taxon>
        <taxon>Glossata</taxon>
        <taxon>Ditrysia</taxon>
        <taxon>Papilionoidea</taxon>
        <taxon>Nymphalidae</taxon>
        <taxon>Satyrinae</taxon>
        <taxon>Satyrini</taxon>
        <taxon>Parargina</taxon>
        <taxon>Pararge</taxon>
    </lineage>
</organism>
<dbReference type="EMBL" id="CAKXAJ010008771">
    <property type="protein sequence ID" value="CAH2210957.1"/>
    <property type="molecule type" value="Genomic_DNA"/>
</dbReference>
<proteinExistence type="predicted"/>
<comment type="caution">
    <text evidence="1">The sequence shown here is derived from an EMBL/GenBank/DDBJ whole genome shotgun (WGS) entry which is preliminary data.</text>
</comment>
<protein>
    <submittedName>
        <fullName evidence="1">Jg21830 protein</fullName>
    </submittedName>
</protein>